<dbReference type="Pfam" id="PF00903">
    <property type="entry name" value="Glyoxalase"/>
    <property type="match status" value="1"/>
</dbReference>
<dbReference type="CDD" id="cd06587">
    <property type="entry name" value="VOC"/>
    <property type="match status" value="1"/>
</dbReference>
<protein>
    <submittedName>
        <fullName evidence="2">VOC family protein</fullName>
    </submittedName>
</protein>
<evidence type="ECO:0000259" key="1">
    <source>
        <dbReference type="PROSITE" id="PS51819"/>
    </source>
</evidence>
<dbReference type="RefSeq" id="WP_056136181.1">
    <property type="nucleotide sequence ID" value="NZ_WSES01000008.1"/>
</dbReference>
<dbReference type="InterPro" id="IPR004360">
    <property type="entry name" value="Glyas_Fos-R_dOase_dom"/>
</dbReference>
<sequence length="122" mass="12993">MQLNHLDLPVPDVAATAAFFTTHFGFRLVDTRGNNGFALLLGEGGFALVLTRRRTAGAQDYPDNFHIGFLVDSDAAVHAAHARLQAAGVTDLPPVSFQRGATLFYVHAPGGILVEVSHRSPG</sequence>
<evidence type="ECO:0000313" key="3">
    <source>
        <dbReference type="Proteomes" id="UP000443353"/>
    </source>
</evidence>
<comment type="caution">
    <text evidence="2">The sequence shown here is derived from an EMBL/GenBank/DDBJ whole genome shotgun (WGS) entry which is preliminary data.</text>
</comment>
<feature type="domain" description="VOC" evidence="1">
    <location>
        <begin position="2"/>
        <end position="119"/>
    </location>
</feature>
<dbReference type="PANTHER" id="PTHR36113">
    <property type="entry name" value="LYASE, PUTATIVE-RELATED-RELATED"/>
    <property type="match status" value="1"/>
</dbReference>
<dbReference type="InterPro" id="IPR029068">
    <property type="entry name" value="Glyas_Bleomycin-R_OHBP_Dase"/>
</dbReference>
<organism evidence="2 3">
    <name type="scientific">Massilia cellulosiltytica</name>
    <dbReference type="NCBI Taxonomy" id="2683234"/>
    <lineage>
        <taxon>Bacteria</taxon>
        <taxon>Pseudomonadati</taxon>
        <taxon>Pseudomonadota</taxon>
        <taxon>Betaproteobacteria</taxon>
        <taxon>Burkholderiales</taxon>
        <taxon>Oxalobacteraceae</taxon>
        <taxon>Telluria group</taxon>
        <taxon>Massilia</taxon>
    </lineage>
</organism>
<accession>A0A7X3G3N1</accession>
<dbReference type="SUPFAM" id="SSF54593">
    <property type="entry name" value="Glyoxalase/Bleomycin resistance protein/Dihydroxybiphenyl dioxygenase"/>
    <property type="match status" value="1"/>
</dbReference>
<dbReference type="InterPro" id="IPR037523">
    <property type="entry name" value="VOC_core"/>
</dbReference>
<dbReference type="EMBL" id="WSES01000008">
    <property type="protein sequence ID" value="MVW63024.1"/>
    <property type="molecule type" value="Genomic_DNA"/>
</dbReference>
<dbReference type="PROSITE" id="PS51819">
    <property type="entry name" value="VOC"/>
    <property type="match status" value="1"/>
</dbReference>
<dbReference type="Gene3D" id="3.10.180.10">
    <property type="entry name" value="2,3-Dihydroxybiphenyl 1,2-Dioxygenase, domain 1"/>
    <property type="match status" value="1"/>
</dbReference>
<evidence type="ECO:0000313" key="2">
    <source>
        <dbReference type="EMBL" id="MVW63024.1"/>
    </source>
</evidence>
<dbReference type="InterPro" id="IPR051332">
    <property type="entry name" value="Fosfomycin_Res_Enzymes"/>
</dbReference>
<keyword evidence="3" id="KW-1185">Reference proteome</keyword>
<reference evidence="2 3" key="1">
    <citation type="submission" date="2019-12" db="EMBL/GenBank/DDBJ databases">
        <authorList>
            <person name="Li C."/>
            <person name="Zhao J."/>
        </authorList>
    </citation>
    <scope>NUCLEOTIDE SEQUENCE [LARGE SCALE GENOMIC DNA]</scope>
    <source>
        <strain evidence="2 3">NEAU-DD11</strain>
    </source>
</reference>
<gene>
    <name evidence="2" type="ORF">GPY61_24190</name>
</gene>
<dbReference type="AlphaFoldDB" id="A0A7X3G3N1"/>
<proteinExistence type="predicted"/>
<dbReference type="PANTHER" id="PTHR36113:SF3">
    <property type="entry name" value="SLL5075 PROTEIN"/>
    <property type="match status" value="1"/>
</dbReference>
<dbReference type="Proteomes" id="UP000443353">
    <property type="component" value="Unassembled WGS sequence"/>
</dbReference>
<name>A0A7X3G3N1_9BURK</name>